<evidence type="ECO:0000313" key="3">
    <source>
        <dbReference type="Proteomes" id="UP001164746"/>
    </source>
</evidence>
<dbReference type="Proteomes" id="UP001164746">
    <property type="component" value="Chromosome 1"/>
</dbReference>
<proteinExistence type="predicted"/>
<feature type="domain" description="Tyrosine-protein kinase ephrin type A/B receptor-like" evidence="1">
    <location>
        <begin position="129"/>
        <end position="165"/>
    </location>
</feature>
<keyword evidence="3" id="KW-1185">Reference proteome</keyword>
<sequence>MKAKKCTAMSKGRSKRNGISLVILMKSSEPMSNDSFNIADVMKNTSEPSSKLIDFIKQNVELEKTAQKLVNDSVDFFQVTIDHQSHTVAPGPTGLTTSPHVLCPKGTAPLEVFCAESPMGMFSDGQYVTMCPTGQYQDEKGQESCKFCPKGTTTEGIGSINVSDCKAV</sequence>
<gene>
    <name evidence="2" type="ORF">MAR_007204</name>
</gene>
<reference evidence="2" key="1">
    <citation type="submission" date="2022-11" db="EMBL/GenBank/DDBJ databases">
        <title>Centuries of genome instability and evolution in soft-shell clam transmissible cancer (bioRxiv).</title>
        <authorList>
            <person name="Hart S.F.M."/>
            <person name="Yonemitsu M.A."/>
            <person name="Giersch R.M."/>
            <person name="Beal B.F."/>
            <person name="Arriagada G."/>
            <person name="Davis B.W."/>
            <person name="Ostrander E.A."/>
            <person name="Goff S.P."/>
            <person name="Metzger M.J."/>
        </authorList>
    </citation>
    <scope>NUCLEOTIDE SEQUENCE</scope>
    <source>
        <strain evidence="2">MELC-2E11</strain>
        <tissue evidence="2">Siphon/mantle</tissue>
    </source>
</reference>
<dbReference type="InterPro" id="IPR011641">
    <property type="entry name" value="Tyr-kin_ephrin_A/B_rcpt-like"/>
</dbReference>
<dbReference type="EMBL" id="CP111012">
    <property type="protein sequence ID" value="WAQ94733.1"/>
    <property type="molecule type" value="Genomic_DNA"/>
</dbReference>
<dbReference type="Pfam" id="PF07699">
    <property type="entry name" value="Ephrin_rec_like"/>
    <property type="match status" value="1"/>
</dbReference>
<dbReference type="Gene3D" id="2.10.50.10">
    <property type="entry name" value="Tumor Necrosis Factor Receptor, subunit A, domain 2"/>
    <property type="match status" value="1"/>
</dbReference>
<organism evidence="2 3">
    <name type="scientific">Mya arenaria</name>
    <name type="common">Soft-shell clam</name>
    <dbReference type="NCBI Taxonomy" id="6604"/>
    <lineage>
        <taxon>Eukaryota</taxon>
        <taxon>Metazoa</taxon>
        <taxon>Spiralia</taxon>
        <taxon>Lophotrochozoa</taxon>
        <taxon>Mollusca</taxon>
        <taxon>Bivalvia</taxon>
        <taxon>Autobranchia</taxon>
        <taxon>Heteroconchia</taxon>
        <taxon>Euheterodonta</taxon>
        <taxon>Imparidentia</taxon>
        <taxon>Neoheterodontei</taxon>
        <taxon>Myida</taxon>
        <taxon>Myoidea</taxon>
        <taxon>Myidae</taxon>
        <taxon>Mya</taxon>
    </lineage>
</organism>
<protein>
    <submittedName>
        <fullName evidence="2">SVEP1-like protein</fullName>
    </submittedName>
</protein>
<dbReference type="SMART" id="SM01411">
    <property type="entry name" value="Ephrin_rec_like"/>
    <property type="match status" value="1"/>
</dbReference>
<name>A0ABY7DCU4_MYAAR</name>
<accession>A0ABY7DCU4</accession>
<evidence type="ECO:0000259" key="1">
    <source>
        <dbReference type="Pfam" id="PF07699"/>
    </source>
</evidence>
<dbReference type="SUPFAM" id="SSF57184">
    <property type="entry name" value="Growth factor receptor domain"/>
    <property type="match status" value="1"/>
</dbReference>
<evidence type="ECO:0000313" key="2">
    <source>
        <dbReference type="EMBL" id="WAQ94733.1"/>
    </source>
</evidence>
<dbReference type="InterPro" id="IPR009030">
    <property type="entry name" value="Growth_fac_rcpt_cys_sf"/>
</dbReference>